<dbReference type="SUPFAM" id="SSF49899">
    <property type="entry name" value="Concanavalin A-like lectins/glucanases"/>
    <property type="match status" value="1"/>
</dbReference>
<keyword evidence="5" id="KW-0378">Hydrolase</keyword>
<dbReference type="PANTHER" id="PTHR31776:SF26">
    <property type="entry name" value="SECRETED ARABINOSIDASE"/>
    <property type="match status" value="1"/>
</dbReference>
<dbReference type="InterPro" id="IPR055235">
    <property type="entry name" value="ASD1_cat"/>
</dbReference>
<gene>
    <name evidence="8" type="ORF">DBZ45_01550</name>
</gene>
<evidence type="ECO:0000256" key="3">
    <source>
        <dbReference type="ARBA" id="ARBA00012670"/>
    </source>
</evidence>
<dbReference type="InterPro" id="IPR010720">
    <property type="entry name" value="Alpha-L-AF_C"/>
</dbReference>
<dbReference type="GO" id="GO:0046373">
    <property type="term" value="P:L-arabinose metabolic process"/>
    <property type="evidence" value="ECO:0007669"/>
    <property type="project" value="InterPro"/>
</dbReference>
<dbReference type="EMBL" id="QLNP01000013">
    <property type="protein sequence ID" value="RAM39067.1"/>
    <property type="molecule type" value="Genomic_DNA"/>
</dbReference>
<dbReference type="Pfam" id="PF06964">
    <property type="entry name" value="Alpha-L-AF_C"/>
    <property type="match status" value="1"/>
</dbReference>
<dbReference type="RefSeq" id="WP_111902224.1">
    <property type="nucleotide sequence ID" value="NZ_QLNP01000013.1"/>
</dbReference>
<feature type="signal peptide" evidence="6">
    <location>
        <begin position="1"/>
        <end position="36"/>
    </location>
</feature>
<dbReference type="InterPro" id="IPR013320">
    <property type="entry name" value="ConA-like_dom_sf"/>
</dbReference>
<dbReference type="EC" id="3.2.1.55" evidence="3"/>
<dbReference type="InterPro" id="IPR017853">
    <property type="entry name" value="GH"/>
</dbReference>
<dbReference type="Gene3D" id="3.20.20.80">
    <property type="entry name" value="Glycosidases"/>
    <property type="match status" value="1"/>
</dbReference>
<evidence type="ECO:0000256" key="2">
    <source>
        <dbReference type="ARBA" id="ARBA00007186"/>
    </source>
</evidence>
<protein>
    <recommendedName>
        <fullName evidence="3">non-reducing end alpha-L-arabinofuranosidase</fullName>
        <ecNumber evidence="3">3.2.1.55</ecNumber>
    </recommendedName>
</protein>
<dbReference type="GO" id="GO:0046556">
    <property type="term" value="F:alpha-L-arabinofuranosidase activity"/>
    <property type="evidence" value="ECO:0007669"/>
    <property type="project" value="UniProtKB-EC"/>
</dbReference>
<comment type="caution">
    <text evidence="8">The sequence shown here is derived from an EMBL/GenBank/DDBJ whole genome shotgun (WGS) entry which is preliminary data.</text>
</comment>
<feature type="chain" id="PRO_5016283952" description="non-reducing end alpha-L-arabinofuranosidase" evidence="6">
    <location>
        <begin position="37"/>
        <end position="845"/>
    </location>
</feature>
<evidence type="ECO:0000313" key="9">
    <source>
        <dbReference type="Proteomes" id="UP000249166"/>
    </source>
</evidence>
<keyword evidence="4 6" id="KW-0732">Signal</keyword>
<dbReference type="Pfam" id="PF22848">
    <property type="entry name" value="ASD1_dom"/>
    <property type="match status" value="1"/>
</dbReference>
<evidence type="ECO:0000256" key="1">
    <source>
        <dbReference type="ARBA" id="ARBA00001462"/>
    </source>
</evidence>
<dbReference type="PANTHER" id="PTHR31776">
    <property type="entry name" value="ALPHA-L-ARABINOFURANOSIDASE 1"/>
    <property type="match status" value="1"/>
</dbReference>
<evidence type="ECO:0000256" key="4">
    <source>
        <dbReference type="ARBA" id="ARBA00022729"/>
    </source>
</evidence>
<evidence type="ECO:0000313" key="8">
    <source>
        <dbReference type="EMBL" id="RAM39067.1"/>
    </source>
</evidence>
<reference evidence="8 9" key="1">
    <citation type="submission" date="2018-04" db="EMBL/GenBank/DDBJ databases">
        <title>Bacteria isolated from cave deposits of Manipur.</title>
        <authorList>
            <person name="Sahoo D."/>
            <person name="Sarangthem I."/>
            <person name="Nandeibam J."/>
        </authorList>
    </citation>
    <scope>NUCLEOTIDE SEQUENCE [LARGE SCALE GENOMIC DNA]</scope>
    <source>
        <strain evidence="9">mrc11</strain>
    </source>
</reference>
<evidence type="ECO:0000256" key="5">
    <source>
        <dbReference type="ARBA" id="ARBA00022801"/>
    </source>
</evidence>
<organism evidence="8 9">
    <name type="scientific">Arthrobacter globiformis</name>
    <dbReference type="NCBI Taxonomy" id="1665"/>
    <lineage>
        <taxon>Bacteria</taxon>
        <taxon>Bacillati</taxon>
        <taxon>Actinomycetota</taxon>
        <taxon>Actinomycetes</taxon>
        <taxon>Micrococcales</taxon>
        <taxon>Micrococcaceae</taxon>
        <taxon>Arthrobacter</taxon>
    </lineage>
</organism>
<comment type="similarity">
    <text evidence="2">Belongs to the glycosyl hydrolase 51 family.</text>
</comment>
<dbReference type="AlphaFoldDB" id="A0A328HKB3"/>
<comment type="catalytic activity">
    <reaction evidence="1">
        <text>Hydrolysis of terminal non-reducing alpha-L-arabinofuranoside residues in alpha-L-arabinosides.</text>
        <dbReference type="EC" id="3.2.1.55"/>
    </reaction>
</comment>
<dbReference type="InterPro" id="IPR051563">
    <property type="entry name" value="Glycosyl_Hydrolase_51"/>
</dbReference>
<dbReference type="Gene3D" id="2.60.120.560">
    <property type="entry name" value="Exo-inulinase, domain 1"/>
    <property type="match status" value="1"/>
</dbReference>
<dbReference type="SUPFAM" id="SSF51445">
    <property type="entry name" value="(Trans)glycosidases"/>
    <property type="match status" value="1"/>
</dbReference>
<accession>A0A328HKB3</accession>
<dbReference type="Gene3D" id="2.60.120.260">
    <property type="entry name" value="Galactose-binding domain-like"/>
    <property type="match status" value="1"/>
</dbReference>
<evidence type="ECO:0000259" key="7">
    <source>
        <dbReference type="SMART" id="SM00813"/>
    </source>
</evidence>
<proteinExistence type="inferred from homology"/>
<dbReference type="Proteomes" id="UP000249166">
    <property type="component" value="Unassembled WGS sequence"/>
</dbReference>
<feature type="domain" description="Alpha-L-arabinofuranosidase C-terminal" evidence="7">
    <location>
        <begin position="490"/>
        <end position="834"/>
    </location>
</feature>
<sequence>MPSKPSSPARRTCTMVLAGSLTAALLSMTPVLGAKAEAGENRTISINAAGSGPSIDSTMYGAFYEDINQGADGGIYAELVQNRSFEFNSGDNRTYTPMTAWETLKRGSDGTVAVVNDSNRLNGNNRNYLQIDATAAGAGTGAGVGVRNSGWNAGQKLEAHKKYNYSVWARTSNPSGSTLAVTLETPEGTRLDIATVKVKGDSWAKYEVTLSPKSSTGAGRLTTLVQGTGTVRLDMVSLFPKDTWNGRENGLRKDLAEKIDDLNPGFLRFPGGCIVNTGSYDTYSAPNYTRARTYQWKDTIGPVEQRPANRNFWGYNQTYGLGYMEYFQWAEDMGAVPVPVVPVGVTGCGDSNQAPDQATLDRYIQDTLDLIEFANGDASTEWGAKRIAYGHPAPYNLDRISLGNEEYKPAFKQYFTQFYNAVRKAHPEIKIIGNTGPFSQGPEFEDLASFNATTGVDLVDEHYYNTPSWFLNNNHRYDSYDRNSYKVFLGEYASQGNKPENALAEASYMTGLERNADVVKMASYAPLIANEANTQWSPDMMFFNGTSVRTTPNYEVQKLFMNNVGTQVVPSTQDNPASTVVPISGKIGLSTWATSARYDDVKVTGADGGTLFSDDFSGTASAWTGNGTGSWSIKDGGYVQSSTTAQNTMVTAGNADWSNYTLNTKATKLAGSEGFLVSFGVKDTGNYFWWNLGGWNNSKSVVEKAVNGGKTNVIEKNTTIQTGHEYDIRIEVSGRTAKLYLDNVLWGTVDDTQADPVYSVVTKDAKSGDTIVKVVNTKAEKTPVDIKVAGAANISSSAAVTTLTQTADGQNLAPASSTFSGAGAAFTYQFEPNSVTFIRLAAARK</sequence>
<name>A0A328HKB3_ARTGO</name>
<evidence type="ECO:0000256" key="6">
    <source>
        <dbReference type="SAM" id="SignalP"/>
    </source>
</evidence>
<dbReference type="OrthoDB" id="9758923at2"/>
<dbReference type="SMART" id="SM00813">
    <property type="entry name" value="Alpha-L-AF_C"/>
    <property type="match status" value="1"/>
</dbReference>